<evidence type="ECO:0000313" key="2">
    <source>
        <dbReference type="Proteomes" id="UP000034810"/>
    </source>
</evidence>
<organism evidence="1 2">
    <name type="scientific">Candidatus Wolfebacteria bacterium GW2011_GWC1_43_10</name>
    <dbReference type="NCBI Taxonomy" id="1619011"/>
    <lineage>
        <taxon>Bacteria</taxon>
        <taxon>Candidatus Wolfeibacteriota</taxon>
    </lineage>
</organism>
<accession>A0A0G1C9G1</accession>
<dbReference type="AlphaFoldDB" id="A0A0G1C9G1"/>
<reference evidence="1 2" key="1">
    <citation type="journal article" date="2015" name="Nature">
        <title>rRNA introns, odd ribosomes, and small enigmatic genomes across a large radiation of phyla.</title>
        <authorList>
            <person name="Brown C.T."/>
            <person name="Hug L.A."/>
            <person name="Thomas B.C."/>
            <person name="Sharon I."/>
            <person name="Castelle C.J."/>
            <person name="Singh A."/>
            <person name="Wilkins M.J."/>
            <person name="Williams K.H."/>
            <person name="Banfield J.F."/>
        </authorList>
    </citation>
    <scope>NUCLEOTIDE SEQUENCE [LARGE SCALE GENOMIC DNA]</scope>
</reference>
<name>A0A0G1C9G1_9BACT</name>
<evidence type="ECO:0000313" key="1">
    <source>
        <dbReference type="EMBL" id="KKS82069.1"/>
    </source>
</evidence>
<gene>
    <name evidence="1" type="ORF">UV58_C0013G0012</name>
</gene>
<comment type="caution">
    <text evidence="1">The sequence shown here is derived from an EMBL/GenBank/DDBJ whole genome shotgun (WGS) entry which is preliminary data.</text>
</comment>
<sequence>MICPNDGTQMHQFNKEGGGVSLDDYYETWEIKVCEKCGRKVKEFYSVKDVEA</sequence>
<dbReference type="Proteomes" id="UP000034810">
    <property type="component" value="Unassembled WGS sequence"/>
</dbReference>
<dbReference type="EMBL" id="LCFA01000013">
    <property type="protein sequence ID" value="KKS82069.1"/>
    <property type="molecule type" value="Genomic_DNA"/>
</dbReference>
<proteinExistence type="predicted"/>
<protein>
    <submittedName>
        <fullName evidence="1">Uncharacterized protein</fullName>
    </submittedName>
</protein>